<dbReference type="NCBIfam" id="NF041121">
    <property type="entry name" value="SAV_2336_NTERM"/>
    <property type="match status" value="1"/>
</dbReference>
<dbReference type="SUPFAM" id="SSF48452">
    <property type="entry name" value="TPR-like"/>
    <property type="match status" value="3"/>
</dbReference>
<feature type="region of interest" description="Disordered" evidence="1">
    <location>
        <begin position="33"/>
        <end position="106"/>
    </location>
</feature>
<dbReference type="InterPro" id="IPR011990">
    <property type="entry name" value="TPR-like_helical_dom_sf"/>
</dbReference>
<reference evidence="2" key="1">
    <citation type="submission" date="2022-10" db="EMBL/GenBank/DDBJ databases">
        <title>The complete genomes of actinobacterial strains from the NBC collection.</title>
        <authorList>
            <person name="Joergensen T.S."/>
            <person name="Alvarez Arevalo M."/>
            <person name="Sterndorff E.B."/>
            <person name="Faurdal D."/>
            <person name="Vuksanovic O."/>
            <person name="Mourched A.-S."/>
            <person name="Charusanti P."/>
            <person name="Shaw S."/>
            <person name="Blin K."/>
            <person name="Weber T."/>
        </authorList>
    </citation>
    <scope>NUCLEOTIDE SEQUENCE</scope>
    <source>
        <strain evidence="2">NBC_01436</strain>
    </source>
</reference>
<organism evidence="2 3">
    <name type="scientific">Streptomyces anulatus</name>
    <name type="common">Streptomyces chrysomallus</name>
    <dbReference type="NCBI Taxonomy" id="1892"/>
    <lineage>
        <taxon>Bacteria</taxon>
        <taxon>Bacillati</taxon>
        <taxon>Actinomycetota</taxon>
        <taxon>Actinomycetes</taxon>
        <taxon>Kitasatosporales</taxon>
        <taxon>Streptomycetaceae</taxon>
        <taxon>Streptomyces</taxon>
    </lineage>
</organism>
<evidence type="ECO:0000313" key="2">
    <source>
        <dbReference type="EMBL" id="WUX39793.1"/>
    </source>
</evidence>
<dbReference type="PANTHER" id="PTHR46082">
    <property type="entry name" value="ATP/GTP-BINDING PROTEIN-RELATED"/>
    <property type="match status" value="1"/>
</dbReference>
<accession>A0ABZ1ZMH8</accession>
<sequence length="1170" mass="126651">MFDRLTALLGSAGVDVSTDELLDVLWLAVARGAAEPEDGPPPERPAGPRPASGPLDEAEDALDLDVDRGGPGPLRESHSVEPPQGLYAPAGSGDRGRPSRSVGVHGVRALRSPRALGRAMRPLRRTVDSRTELVLDEHATVDRMAETGLPEPVLRPLPERWLSAALVIDDGPSMVLWRQLADEVKALLQAQGIFRDIRTYTMDSGDGTGPLVRSGGYAGARGGTDGLRLDPARRTLVLVLSDMVGERWRTGAVHAALRTWAVRAPVAVLQPLPERMWPQSPAGPVERLLVSSPRPAAPGRALTVSHPVFPDGMMPYSGTAIPVLEPTTGHLMPWVSLLTTRRSCAPLPVMLVPDEIPPLPPASSRPPPHLRSAGERFRRFREAASPESSLLAGALASVTPLTLPVMRLVHEAHRGDGARFHPAQLAEVFLGGLLRRRPGATAKSAENAEHEFYPGVADLLLDTVRTSVALDTAERVSDYLLRRGGEGPEFRARLDADGPGATPDLPEHAGPFAAASPQLLRRLGLSGGEPPEQYPAGLKPTGYFADEPESPAEWFILDRVVPPLVSFAGRILADPTLPDMVRRPAEHVVHLGRAWAAGFGWPGVHVLNIVGKALNDARITAYRDQLAQLLQWSAEQLTENTDLVTRQMRGLLAIGLSELGRTEAAVPHLRSVIRLSGVEHGPLHAYTFGARVHLHEMLYDAGWLREAEAEGRALLADFDLVTPEQYERATWAHCVQHQAFTLHGLGRWAEAEELLRTVLAANEGTGGVLLRADPLSIVVWLSVVLSAQGRCTEAERELRAGLLAAESRPADEEAGGRHMALDALADLLHESGRSEDAEPLRRAAIRASEECYGADHERTVQARYEWLSHLQLLGRHAEALRGIEELEPDAVEALGAQHTVTIQVRQLHGLVAAETQGYDQSLASQRRLLDEVTGVLGATHRTTMVLRHDYGTVLRDAGRHGQAEKWLEALLRDEGKHLEPGDGMVAATTLSLAEAMASQDRADEALALCHELLRTQVRDLPEGSLRTAATRRQLVRLLAGKGAYGEAAEHAHVLWSMYRGALGEEAPKTLTAAHQYGLQLHRAGLHQQAVEVLETVIEVRARVLGPTDRATLRSRMRLGDALAALAVAGTEGRAHREWTAVREAAVREWGEQDELARMAAKALGAGTGEP</sequence>
<dbReference type="Gene3D" id="1.25.40.10">
    <property type="entry name" value="Tetratricopeptide repeat domain"/>
    <property type="match status" value="3"/>
</dbReference>
<dbReference type="Proteomes" id="UP001431926">
    <property type="component" value="Chromosome"/>
</dbReference>
<keyword evidence="3" id="KW-1185">Reference proteome</keyword>
<dbReference type="InterPro" id="IPR053137">
    <property type="entry name" value="NLR-like"/>
</dbReference>
<dbReference type="RefSeq" id="WP_329357974.1">
    <property type="nucleotide sequence ID" value="NZ_CP109490.1"/>
</dbReference>
<evidence type="ECO:0000256" key="1">
    <source>
        <dbReference type="SAM" id="MobiDB-lite"/>
    </source>
</evidence>
<dbReference type="InterPro" id="IPR047738">
    <property type="entry name" value="SAV_2336-like_N"/>
</dbReference>
<protein>
    <submittedName>
        <fullName evidence="2">SAV_2336 family protein</fullName>
    </submittedName>
</protein>
<evidence type="ECO:0000313" key="3">
    <source>
        <dbReference type="Proteomes" id="UP001431926"/>
    </source>
</evidence>
<proteinExistence type="predicted"/>
<name>A0ABZ1ZMH8_STRAQ</name>
<dbReference type="PANTHER" id="PTHR46082:SF6">
    <property type="entry name" value="AAA+ ATPASE DOMAIN-CONTAINING PROTEIN-RELATED"/>
    <property type="match status" value="1"/>
</dbReference>
<feature type="region of interest" description="Disordered" evidence="1">
    <location>
        <begin position="490"/>
        <end position="511"/>
    </location>
</feature>
<dbReference type="EMBL" id="CP109491">
    <property type="protein sequence ID" value="WUX39793.1"/>
    <property type="molecule type" value="Genomic_DNA"/>
</dbReference>
<gene>
    <name evidence="2" type="ORF">OG367_27880</name>
</gene>